<dbReference type="Proteomes" id="UP000095285">
    <property type="component" value="Unassembled WGS sequence"/>
</dbReference>
<reference evidence="5" key="2">
    <citation type="submission" date="2016-11" db="UniProtKB">
        <authorList>
            <consortium name="WormBaseParasite"/>
        </authorList>
    </citation>
    <scope>IDENTIFICATION</scope>
</reference>
<dbReference type="PROSITE" id="PS50994">
    <property type="entry name" value="INTEGRASE"/>
    <property type="match status" value="1"/>
</dbReference>
<feature type="domain" description="Integrase catalytic" evidence="3">
    <location>
        <begin position="775"/>
        <end position="948"/>
    </location>
</feature>
<dbReference type="Gene3D" id="3.30.420.10">
    <property type="entry name" value="Ribonuclease H-like superfamily/Ribonuclease H"/>
    <property type="match status" value="1"/>
</dbReference>
<protein>
    <submittedName>
        <fullName evidence="5">Integrase catalytic domain-containing protein</fullName>
    </submittedName>
</protein>
<dbReference type="Pfam" id="PF03564">
    <property type="entry name" value="DUF1759"/>
    <property type="match status" value="1"/>
</dbReference>
<dbReference type="STRING" id="7209.A0A1I7V687"/>
<dbReference type="InterPro" id="IPR001584">
    <property type="entry name" value="Integrase_cat-core"/>
</dbReference>
<keyword evidence="4" id="KW-1185">Reference proteome</keyword>
<dbReference type="InterPro" id="IPR036397">
    <property type="entry name" value="RNaseH_sf"/>
</dbReference>
<dbReference type="InterPro" id="IPR005312">
    <property type="entry name" value="DUF1759"/>
</dbReference>
<dbReference type="AlphaFoldDB" id="A0A1I7V687"/>
<evidence type="ECO:0000256" key="1">
    <source>
        <dbReference type="SAM" id="Coils"/>
    </source>
</evidence>
<evidence type="ECO:0000259" key="3">
    <source>
        <dbReference type="PROSITE" id="PS50994"/>
    </source>
</evidence>
<dbReference type="Pfam" id="PF17921">
    <property type="entry name" value="Integrase_H2C2"/>
    <property type="match status" value="1"/>
</dbReference>
<dbReference type="GO" id="GO:0003676">
    <property type="term" value="F:nucleic acid binding"/>
    <property type="evidence" value="ECO:0007669"/>
    <property type="project" value="InterPro"/>
</dbReference>
<dbReference type="SUPFAM" id="SSF53098">
    <property type="entry name" value="Ribonuclease H-like"/>
    <property type="match status" value="1"/>
</dbReference>
<dbReference type="InterPro" id="IPR012337">
    <property type="entry name" value="RNaseH-like_sf"/>
</dbReference>
<keyword evidence="1" id="KW-0175">Coiled coil</keyword>
<reference evidence="4" key="1">
    <citation type="submission" date="2012-04" db="EMBL/GenBank/DDBJ databases">
        <title>The Genome Sequence of Loa loa.</title>
        <authorList>
            <consortium name="The Broad Institute Genome Sequencing Platform"/>
            <consortium name="Broad Institute Genome Sequencing Center for Infectious Disease"/>
            <person name="Nutman T.B."/>
            <person name="Fink D.L."/>
            <person name="Russ C."/>
            <person name="Young S."/>
            <person name="Zeng Q."/>
            <person name="Gargeya S."/>
            <person name="Alvarado L."/>
            <person name="Berlin A."/>
            <person name="Chapman S.B."/>
            <person name="Chen Z."/>
            <person name="Freedman E."/>
            <person name="Gellesch M."/>
            <person name="Goldberg J."/>
            <person name="Griggs A."/>
            <person name="Gujja S."/>
            <person name="Heilman E.R."/>
            <person name="Heiman D."/>
            <person name="Howarth C."/>
            <person name="Mehta T."/>
            <person name="Neiman D."/>
            <person name="Pearson M."/>
            <person name="Roberts A."/>
            <person name="Saif S."/>
            <person name="Shea T."/>
            <person name="Shenoy N."/>
            <person name="Sisk P."/>
            <person name="Stolte C."/>
            <person name="Sykes S."/>
            <person name="White J."/>
            <person name="Yandava C."/>
            <person name="Haas B."/>
            <person name="Henn M.R."/>
            <person name="Nusbaum C."/>
            <person name="Birren B."/>
        </authorList>
    </citation>
    <scope>NUCLEOTIDE SEQUENCE [LARGE SCALE GENOMIC DNA]</scope>
</reference>
<accession>A0A1I7V687</accession>
<name>A0A1I7V687_LOALO</name>
<evidence type="ECO:0000256" key="2">
    <source>
        <dbReference type="SAM" id="MobiDB-lite"/>
    </source>
</evidence>
<dbReference type="Pfam" id="PF18701">
    <property type="entry name" value="DUF5641"/>
    <property type="match status" value="1"/>
</dbReference>
<feature type="compositionally biased region" description="Polar residues" evidence="2">
    <location>
        <begin position="524"/>
        <end position="533"/>
    </location>
</feature>
<dbReference type="InterPro" id="IPR040676">
    <property type="entry name" value="DUF5641"/>
</dbReference>
<feature type="region of interest" description="Disordered" evidence="2">
    <location>
        <begin position="515"/>
        <end position="539"/>
    </location>
</feature>
<dbReference type="GO" id="GO:0015074">
    <property type="term" value="P:DNA integration"/>
    <property type="evidence" value="ECO:0007669"/>
    <property type="project" value="InterPro"/>
</dbReference>
<dbReference type="InterPro" id="IPR041588">
    <property type="entry name" value="Integrase_H2C2"/>
</dbReference>
<feature type="coiled-coil region" evidence="1">
    <location>
        <begin position="207"/>
        <end position="262"/>
    </location>
</feature>
<evidence type="ECO:0000313" key="5">
    <source>
        <dbReference type="WBParaSite" id="EN70_10330"/>
    </source>
</evidence>
<evidence type="ECO:0000313" key="4">
    <source>
        <dbReference type="Proteomes" id="UP000095285"/>
    </source>
</evidence>
<organism evidence="4 5">
    <name type="scientific">Loa loa</name>
    <name type="common">Eye worm</name>
    <name type="synonym">Filaria loa</name>
    <dbReference type="NCBI Taxonomy" id="7209"/>
    <lineage>
        <taxon>Eukaryota</taxon>
        <taxon>Metazoa</taxon>
        <taxon>Ecdysozoa</taxon>
        <taxon>Nematoda</taxon>
        <taxon>Chromadorea</taxon>
        <taxon>Rhabditida</taxon>
        <taxon>Spirurina</taxon>
        <taxon>Spiruromorpha</taxon>
        <taxon>Filarioidea</taxon>
        <taxon>Onchocercidae</taxon>
        <taxon>Loa</taxon>
    </lineage>
</organism>
<sequence>MNLNKLASEVKLVLEKAENICTEETLKESNEECKSKSISLERKRKLMIGHLKIIEEIIPKVSALEKEWKEALHSVEIKDEDYEFDLYESYLNSEECLFSSCHKMHYVRTLLTEEIGQINLLCEKEEGNERAEKLVTTSKPPEIKTVEFDGNPKLWGLFITQFEEAIDRREDMTATRKFAHLLGCLKGEALEHISDLAVSEENYALAMKNLKERYGDKQRRIMELYTRLQKLDKSERNVVVLLRELLNILSQLKELGENLETNQLWTTITGKLPDYILGNVIKEKLKKPEWTMQDTITFLKEYIKVRDILEVRKQMQEMEIRKNVRHLSKFSSQNAKFKSNSQGMKRMTICATRIKPHYEQSYTNRHEERKKRKTGKVELGLCELCMRKDHSQQTCARKLKCFHCGSEHNSALCKKQYEMKQGKDYQIDERVKESPKTVAATMVDDGSRKTYMMCKEVKLINPRETGNTIKALIFFDTGSDCNYVTESIVNKLKLKQTSSNIRMVITGMVGTRKCESRKDPDISQIESMKSTDNPADKASRGLLPEKLKDDLLWWNGPSWLWEQKENWPEDKIMQESVISVCMNMGLLDEEEIQSPEVITLIDMTRFSSLLKLTKTILYVLRFIAKISKDKIKNLKDFSRDNFTYKEYEKTTQLLVRMAQSSITQKEIEHWGLRKDQNGIWRCVGRLRRMMPQIEDFPYFIKKGKLAELIVKYYHENSFHASVHYTWTKMRQRYWIPHGRAYIKKILRKICRGCAMWVVTPFEQPDFPPYPTAKITATRPFEITGVDLFGPIIIKENQVKIKRWVALFTCLTTRAVHLEVVETMSTEQCIQAFRRFISRRKQPKHIISDNARNLIAASKEIIELNRIEGETLEWEFITPGAPWQGGIYERMVGVVKGSLKRAIGTKYLNNAELITLIVELEAIINERPLVDIEEIGLVLRPEDFLHPGSALGERLIGGKDYNRNNATANIGNSQTKELKHQYMTTCKRLDHLWKIWRGEYLEELRKRAQRKHRGPRSRVRREPEIDELVLLKGDCPRNTWKRGRVHKLLRGKDGVCRSAVIRTANGNELVRAVGHLYPLEISSRENGKEEHSPGECR</sequence>
<dbReference type="WBParaSite" id="EN70_10330">
    <property type="protein sequence ID" value="EN70_10330"/>
    <property type="gene ID" value="EN70_10330"/>
</dbReference>
<dbReference type="PANTHER" id="PTHR47331">
    <property type="entry name" value="PHD-TYPE DOMAIN-CONTAINING PROTEIN"/>
    <property type="match status" value="1"/>
</dbReference>
<proteinExistence type="predicted"/>